<dbReference type="PROSITE" id="PS51257">
    <property type="entry name" value="PROKAR_LIPOPROTEIN"/>
    <property type="match status" value="1"/>
</dbReference>
<accession>A0A7V2T268</accession>
<organism evidence="3">
    <name type="scientific">Leucothrix mucor</name>
    <dbReference type="NCBI Taxonomy" id="45248"/>
    <lineage>
        <taxon>Bacteria</taxon>
        <taxon>Pseudomonadati</taxon>
        <taxon>Pseudomonadota</taxon>
        <taxon>Gammaproteobacteria</taxon>
        <taxon>Thiotrichales</taxon>
        <taxon>Thiotrichaceae</taxon>
        <taxon>Leucothrix</taxon>
    </lineage>
</organism>
<dbReference type="EMBL" id="DRMS01000156">
    <property type="protein sequence ID" value="HFC91946.1"/>
    <property type="molecule type" value="Genomic_DNA"/>
</dbReference>
<evidence type="ECO:0000259" key="2">
    <source>
        <dbReference type="Pfam" id="PF00144"/>
    </source>
</evidence>
<feature type="chain" id="PRO_5031260063" evidence="1">
    <location>
        <begin position="23"/>
        <end position="385"/>
    </location>
</feature>
<keyword evidence="1" id="KW-0732">Signal</keyword>
<proteinExistence type="predicted"/>
<dbReference type="GO" id="GO:0016787">
    <property type="term" value="F:hydrolase activity"/>
    <property type="evidence" value="ECO:0007669"/>
    <property type="project" value="UniProtKB-KW"/>
</dbReference>
<keyword evidence="3" id="KW-0378">Hydrolase</keyword>
<dbReference type="PANTHER" id="PTHR46825">
    <property type="entry name" value="D-ALANYL-D-ALANINE-CARBOXYPEPTIDASE/ENDOPEPTIDASE AMPH"/>
    <property type="match status" value="1"/>
</dbReference>
<gene>
    <name evidence="3" type="ORF">ENJ51_03960</name>
</gene>
<dbReference type="InterPro" id="IPR050491">
    <property type="entry name" value="AmpC-like"/>
</dbReference>
<feature type="domain" description="Beta-lactamase-related" evidence="2">
    <location>
        <begin position="70"/>
        <end position="376"/>
    </location>
</feature>
<evidence type="ECO:0000256" key="1">
    <source>
        <dbReference type="SAM" id="SignalP"/>
    </source>
</evidence>
<dbReference type="Proteomes" id="UP000885750">
    <property type="component" value="Unassembled WGS sequence"/>
</dbReference>
<sequence>MRIIITCFFVSLITIVAGCAGSANKSTVYKGGSKYIQPRLSVFPEPNSYKLDQPLADPLQTKLNQKIDSLFLKHHIAGITATILIPKKGFWETNRGFISKRDNITIDDDSVFFWASVGKLISSTIVHQLILEDRLSFNDKLSKWFPDIHNANKITIEQLLTHTNGIYSFNVDPDVHASNGSYSSEELLEIAKSHNNLFKPGEYWSYTNTGYLLLSFIIEKIESKTFAQVVKERISDPLNLNTLRAATKNEPNLALAHDKDTLVHDGNYSAIQGAGAFVSNSKDMATFLSALLTGKIIPIKNVHAMMKDLYPMFGKGRYYGRGIMLYDFNQLNNTDNAWIGHSGGTENYKAILVYDVKTKVIIAISINENIPVESVAGRLIELISE</sequence>
<protein>
    <submittedName>
        <fullName evidence="3">Class A beta-lactamase-related serine hydrolase</fullName>
    </submittedName>
</protein>
<comment type="caution">
    <text evidence="3">The sequence shown here is derived from an EMBL/GenBank/DDBJ whole genome shotgun (WGS) entry which is preliminary data.</text>
</comment>
<feature type="signal peptide" evidence="1">
    <location>
        <begin position="1"/>
        <end position="22"/>
    </location>
</feature>
<dbReference type="AlphaFoldDB" id="A0A7V2T268"/>
<dbReference type="Pfam" id="PF00144">
    <property type="entry name" value="Beta-lactamase"/>
    <property type="match status" value="1"/>
</dbReference>
<evidence type="ECO:0000313" key="3">
    <source>
        <dbReference type="EMBL" id="HFC91946.1"/>
    </source>
</evidence>
<reference evidence="3" key="1">
    <citation type="journal article" date="2020" name="mSystems">
        <title>Genome- and Community-Level Interaction Insights into Carbon Utilization and Element Cycling Functions of Hydrothermarchaeota in Hydrothermal Sediment.</title>
        <authorList>
            <person name="Zhou Z."/>
            <person name="Liu Y."/>
            <person name="Xu W."/>
            <person name="Pan J."/>
            <person name="Luo Z.H."/>
            <person name="Li M."/>
        </authorList>
    </citation>
    <scope>NUCLEOTIDE SEQUENCE [LARGE SCALE GENOMIC DNA]</scope>
    <source>
        <strain evidence="3">HyVt-493</strain>
    </source>
</reference>
<dbReference type="Gene3D" id="3.40.710.10">
    <property type="entry name" value="DD-peptidase/beta-lactamase superfamily"/>
    <property type="match status" value="1"/>
</dbReference>
<dbReference type="InterPro" id="IPR012338">
    <property type="entry name" value="Beta-lactam/transpept-like"/>
</dbReference>
<name>A0A7V2T268_LEUMU</name>
<dbReference type="PANTHER" id="PTHR46825:SF7">
    <property type="entry name" value="D-ALANYL-D-ALANINE CARBOXYPEPTIDASE"/>
    <property type="match status" value="1"/>
</dbReference>
<dbReference type="SUPFAM" id="SSF56601">
    <property type="entry name" value="beta-lactamase/transpeptidase-like"/>
    <property type="match status" value="1"/>
</dbReference>
<dbReference type="InterPro" id="IPR001466">
    <property type="entry name" value="Beta-lactam-related"/>
</dbReference>